<evidence type="ECO:0000313" key="2">
    <source>
        <dbReference type="Proteomes" id="UP001060336"/>
    </source>
</evidence>
<evidence type="ECO:0000313" key="1">
    <source>
        <dbReference type="EMBL" id="UUX50821.1"/>
    </source>
</evidence>
<gene>
    <name evidence="1" type="ORF">NUH88_03755</name>
</gene>
<sequence length="410" mass="46025">MANNISVAQTFERRGTTVPFTANESLRHARARVYEHGKDRVLEAVVPSLGGGRRGELMVVPWKDLPDFVQLNERDLQLHEGIPGIVGKNGIDPLQVRELVNKVNAVHSDDPDIRAQAQAQARQDGEDKEVVRMSCIAQLMRECGIERGDPVMANANTKTLVELMTAEESKAHFDLEMLIDRVFLFASQRSGVSVENVRDWLEPLVGLITPFGTVKGTQTDRTNGHLFLEHVNLMEFRKSVAAYLDQKPDEYGATAEVLLQVIDQTIMYVDERIVTLDSLLGSFANVFGKQDANVSYLIKLRRDVAFALDGWTALIDRWTEADAEDCKKAGSTEHRDMAVAYVMNFLPIIPHRELYPDDGFDTQASIERARVKIVAAMHSWSTEALDVELARRVEKGQQQREEEEAGRLIS</sequence>
<dbReference type="RefSeq" id="WP_257770059.1">
    <property type="nucleotide sequence ID" value="NZ_CP102480.1"/>
</dbReference>
<protein>
    <submittedName>
        <fullName evidence="1">Uncharacterized protein</fullName>
    </submittedName>
</protein>
<accession>A0A9J7AZE7</accession>
<dbReference type="Proteomes" id="UP001060336">
    <property type="component" value="Chromosome"/>
</dbReference>
<dbReference type="AlphaFoldDB" id="A0A9J7AZE7"/>
<dbReference type="EMBL" id="CP102480">
    <property type="protein sequence ID" value="UUX50821.1"/>
    <property type="molecule type" value="Genomic_DNA"/>
</dbReference>
<reference evidence="1" key="1">
    <citation type="submission" date="2022-08" db="EMBL/GenBank/DDBJ databases">
        <title>Nisaea acidiphila sp. nov., isolated from a marine algal debris and emended description of the genus Nisaea Urios et al. 2008.</title>
        <authorList>
            <person name="Kwon K."/>
        </authorList>
    </citation>
    <scope>NUCLEOTIDE SEQUENCE</scope>
    <source>
        <strain evidence="1">MEBiC11861</strain>
    </source>
</reference>
<proteinExistence type="predicted"/>
<keyword evidence="2" id="KW-1185">Reference proteome</keyword>
<dbReference type="KEGG" id="naci:NUH88_03755"/>
<organism evidence="1 2">
    <name type="scientific">Nisaea acidiphila</name>
    <dbReference type="NCBI Taxonomy" id="1862145"/>
    <lineage>
        <taxon>Bacteria</taxon>
        <taxon>Pseudomonadati</taxon>
        <taxon>Pseudomonadota</taxon>
        <taxon>Alphaproteobacteria</taxon>
        <taxon>Rhodospirillales</taxon>
        <taxon>Thalassobaculaceae</taxon>
        <taxon>Nisaea</taxon>
    </lineage>
</organism>
<name>A0A9J7AZE7_9PROT</name>